<name>A0A377QZC4_9NEIS</name>
<evidence type="ECO:0000256" key="1">
    <source>
        <dbReference type="SAM" id="SignalP"/>
    </source>
</evidence>
<keyword evidence="3" id="KW-1185">Reference proteome</keyword>
<organism evidence="2 3">
    <name type="scientific">Kingella potus</name>
    <dbReference type="NCBI Taxonomy" id="265175"/>
    <lineage>
        <taxon>Bacteria</taxon>
        <taxon>Pseudomonadati</taxon>
        <taxon>Pseudomonadota</taxon>
        <taxon>Betaproteobacteria</taxon>
        <taxon>Neisseriales</taxon>
        <taxon>Neisseriaceae</taxon>
        <taxon>Kingella</taxon>
    </lineage>
</organism>
<protein>
    <submittedName>
        <fullName evidence="2">Uncharacterized protein</fullName>
    </submittedName>
</protein>
<evidence type="ECO:0000313" key="2">
    <source>
        <dbReference type="EMBL" id="STR00764.1"/>
    </source>
</evidence>
<dbReference type="AlphaFoldDB" id="A0A377QZC4"/>
<dbReference type="RefSeq" id="WP_115307990.1">
    <property type="nucleotide sequence ID" value="NZ_UGJJ01000001.1"/>
</dbReference>
<proteinExistence type="predicted"/>
<sequence>MNLKQCAAVLAAAALMAANAAQAAPTVGEKKQAAMAAVKAAKRQACDAGFEKIMVQSESPQPVYLVLWYTESPSYDKDPDTGETRCSGGSGSSYFGLARVVQTGGRFTVTDTDLFDKMPKANGFSPYQTVADQPKALNNRFIQSIQVIGGNRIRVVADKHAPERENDFQGNNFPTRRWQHEISVPDMRVLDAKLVCKLEYGDRGTVCKR</sequence>
<dbReference type="EMBL" id="UGJJ01000001">
    <property type="protein sequence ID" value="STR00764.1"/>
    <property type="molecule type" value="Genomic_DNA"/>
</dbReference>
<evidence type="ECO:0000313" key="3">
    <source>
        <dbReference type="Proteomes" id="UP000254293"/>
    </source>
</evidence>
<keyword evidence="1" id="KW-0732">Signal</keyword>
<feature type="signal peptide" evidence="1">
    <location>
        <begin position="1"/>
        <end position="23"/>
    </location>
</feature>
<dbReference type="Proteomes" id="UP000254293">
    <property type="component" value="Unassembled WGS sequence"/>
</dbReference>
<dbReference type="OrthoDB" id="9967751at2"/>
<reference evidence="2 3" key="1">
    <citation type="submission" date="2018-06" db="EMBL/GenBank/DDBJ databases">
        <authorList>
            <consortium name="Pathogen Informatics"/>
            <person name="Doyle S."/>
        </authorList>
    </citation>
    <scope>NUCLEOTIDE SEQUENCE [LARGE SCALE GENOMIC DNA]</scope>
    <source>
        <strain evidence="2 3">NCTC13336</strain>
    </source>
</reference>
<gene>
    <name evidence="2" type="ORF">NCTC13336_00984</name>
</gene>
<feature type="chain" id="PRO_5017070286" evidence="1">
    <location>
        <begin position="24"/>
        <end position="209"/>
    </location>
</feature>
<accession>A0A377QZC4</accession>